<dbReference type="EMBL" id="CM029046">
    <property type="protein sequence ID" value="KAG2589316.1"/>
    <property type="molecule type" value="Genomic_DNA"/>
</dbReference>
<sequence>MPPSQILHGGSAVCRLCPSYGGARRGRPRRRACGDAGRGGAASGSSALAGGGGMAARGDACRGVAAARGEAEARAASWHSGKAPGGGKGGQVELPRQQHRRLYRALPPAVPAVRALPRAGRDGAPCRRAARQRPSHEAAAMRCRASRAAAVIATGGTCSARGRDGRCGIGCRKKV</sequence>
<dbReference type="AlphaFoldDB" id="A0A8T0RXG7"/>
<feature type="region of interest" description="Disordered" evidence="1">
    <location>
        <begin position="22"/>
        <end position="52"/>
    </location>
</feature>
<feature type="region of interest" description="Disordered" evidence="1">
    <location>
        <begin position="75"/>
        <end position="94"/>
    </location>
</feature>
<gene>
    <name evidence="2" type="ORF">PVAP13_5NG241500</name>
</gene>
<reference evidence="2" key="1">
    <citation type="submission" date="2020-05" db="EMBL/GenBank/DDBJ databases">
        <title>WGS assembly of Panicum virgatum.</title>
        <authorList>
            <person name="Lovell J.T."/>
            <person name="Jenkins J."/>
            <person name="Shu S."/>
            <person name="Juenger T.E."/>
            <person name="Schmutz J."/>
        </authorList>
    </citation>
    <scope>NUCLEOTIDE SEQUENCE</scope>
    <source>
        <strain evidence="2">AP13</strain>
    </source>
</reference>
<keyword evidence="3" id="KW-1185">Reference proteome</keyword>
<accession>A0A8T0RXG7</accession>
<name>A0A8T0RXG7_PANVG</name>
<proteinExistence type="predicted"/>
<comment type="caution">
    <text evidence="2">The sequence shown here is derived from an EMBL/GenBank/DDBJ whole genome shotgun (WGS) entry which is preliminary data.</text>
</comment>
<dbReference type="Proteomes" id="UP000823388">
    <property type="component" value="Chromosome 5N"/>
</dbReference>
<evidence type="ECO:0000313" key="3">
    <source>
        <dbReference type="Proteomes" id="UP000823388"/>
    </source>
</evidence>
<evidence type="ECO:0000256" key="1">
    <source>
        <dbReference type="SAM" id="MobiDB-lite"/>
    </source>
</evidence>
<organism evidence="2 3">
    <name type="scientific">Panicum virgatum</name>
    <name type="common">Blackwell switchgrass</name>
    <dbReference type="NCBI Taxonomy" id="38727"/>
    <lineage>
        <taxon>Eukaryota</taxon>
        <taxon>Viridiplantae</taxon>
        <taxon>Streptophyta</taxon>
        <taxon>Embryophyta</taxon>
        <taxon>Tracheophyta</taxon>
        <taxon>Spermatophyta</taxon>
        <taxon>Magnoliopsida</taxon>
        <taxon>Liliopsida</taxon>
        <taxon>Poales</taxon>
        <taxon>Poaceae</taxon>
        <taxon>PACMAD clade</taxon>
        <taxon>Panicoideae</taxon>
        <taxon>Panicodae</taxon>
        <taxon>Paniceae</taxon>
        <taxon>Panicinae</taxon>
        <taxon>Panicum</taxon>
        <taxon>Panicum sect. Hiantes</taxon>
    </lineage>
</organism>
<protein>
    <submittedName>
        <fullName evidence="2">Uncharacterized protein</fullName>
    </submittedName>
</protein>
<evidence type="ECO:0000313" key="2">
    <source>
        <dbReference type="EMBL" id="KAG2589316.1"/>
    </source>
</evidence>